<reference evidence="2" key="1">
    <citation type="submission" date="2025-08" db="UniProtKB">
        <authorList>
            <consortium name="RefSeq"/>
        </authorList>
    </citation>
    <scope>IDENTIFICATION</scope>
    <source>
        <strain evidence="2">Nigerian</strain>
        <tissue evidence="2">Liver and blood</tissue>
    </source>
</reference>
<sequence length="207" mass="24164">MNKMETGEIYLQLGNFLPLDEPVTWQTGFEDMLSKVLVSEGQDRSNDFIVPIFVYSTTTGISETDITEMISSARELTGVDPTVVLTHELCVSTNELTQIRDTFRKMGARNIYPVENYTQEDSLKTRGKHKAILLCLYESLKDVEFRMQQELNPVQERIKMKNFLITFAHGRALEKQKLEFEDNRFKEQQERDRAKAANKPWYYFWAS</sequence>
<dbReference type="GeneID" id="101733530"/>
<dbReference type="RefSeq" id="XP_004918227.3">
    <property type="nucleotide sequence ID" value="XM_004918170.4"/>
</dbReference>
<evidence type="ECO:0000313" key="2">
    <source>
        <dbReference type="RefSeq" id="XP_004918227.3"/>
    </source>
</evidence>
<evidence type="ECO:0000313" key="3">
    <source>
        <dbReference type="Xenbase" id="XB-GENE-29087031"/>
    </source>
</evidence>
<proteinExistence type="predicted"/>
<dbReference type="Xenbase" id="XB-GENE-29087031">
    <property type="gene designation" value="LOC101733530"/>
</dbReference>
<dbReference type="Proteomes" id="UP000008143">
    <property type="component" value="Chromosome 9"/>
</dbReference>
<dbReference type="AlphaFoldDB" id="A0A8J0R7V7"/>
<dbReference type="AGR" id="Xenbase:XB-GENE-29087031"/>
<organism evidence="1 2">
    <name type="scientific">Xenopus tropicalis</name>
    <name type="common">Western clawed frog</name>
    <name type="synonym">Silurana tropicalis</name>
    <dbReference type="NCBI Taxonomy" id="8364"/>
    <lineage>
        <taxon>Eukaryota</taxon>
        <taxon>Metazoa</taxon>
        <taxon>Chordata</taxon>
        <taxon>Craniata</taxon>
        <taxon>Vertebrata</taxon>
        <taxon>Euteleostomi</taxon>
        <taxon>Amphibia</taxon>
        <taxon>Batrachia</taxon>
        <taxon>Anura</taxon>
        <taxon>Pipoidea</taxon>
        <taxon>Pipidae</taxon>
        <taxon>Xenopodinae</taxon>
        <taxon>Xenopus</taxon>
        <taxon>Silurana</taxon>
    </lineage>
</organism>
<evidence type="ECO:0000313" key="1">
    <source>
        <dbReference type="Proteomes" id="UP000008143"/>
    </source>
</evidence>
<accession>A0A8J0R7V7</accession>
<dbReference type="KEGG" id="xtr:101733530"/>
<gene>
    <name evidence="2 3" type="primary">LOC101733530</name>
</gene>
<protein>
    <submittedName>
        <fullName evidence="2">Uncharacterized protein LOC101733530</fullName>
    </submittedName>
</protein>
<name>A0A8J0R7V7_XENTR</name>
<keyword evidence="1" id="KW-1185">Reference proteome</keyword>